<dbReference type="EMBL" id="JALJOQ010000046">
    <property type="protein sequence ID" value="KAK9805038.1"/>
    <property type="molecule type" value="Genomic_DNA"/>
</dbReference>
<feature type="region of interest" description="Disordered" evidence="6">
    <location>
        <begin position="1"/>
        <end position="41"/>
    </location>
</feature>
<comment type="subcellular location">
    <subcellularLocation>
        <location evidence="1">Nucleus</location>
    </subcellularLocation>
</comment>
<dbReference type="InterPro" id="IPR009057">
    <property type="entry name" value="Homeodomain-like_sf"/>
</dbReference>
<feature type="compositionally biased region" description="Polar residues" evidence="6">
    <location>
        <begin position="109"/>
        <end position="145"/>
    </location>
</feature>
<keyword evidence="3" id="KW-0238">DNA-binding</keyword>
<dbReference type="GO" id="GO:0009723">
    <property type="term" value="P:response to ethylene"/>
    <property type="evidence" value="ECO:0007669"/>
    <property type="project" value="TreeGrafter"/>
</dbReference>
<dbReference type="FunFam" id="1.10.10.60:FF:000009">
    <property type="entry name" value="transcription factor MYB1R1"/>
    <property type="match status" value="1"/>
</dbReference>
<dbReference type="InterPro" id="IPR017930">
    <property type="entry name" value="Myb_dom"/>
</dbReference>
<feature type="region of interest" description="Disordered" evidence="6">
    <location>
        <begin position="274"/>
        <end position="307"/>
    </location>
</feature>
<dbReference type="PROSITE" id="PS50090">
    <property type="entry name" value="MYB_LIKE"/>
    <property type="match status" value="1"/>
</dbReference>
<feature type="domain" description="HTH myb-type" evidence="8">
    <location>
        <begin position="34"/>
        <end position="90"/>
    </location>
</feature>
<dbReference type="PANTHER" id="PTHR44191:SF62">
    <property type="entry name" value="OS04G0341900 PROTEIN"/>
    <property type="match status" value="1"/>
</dbReference>
<evidence type="ECO:0000256" key="6">
    <source>
        <dbReference type="SAM" id="MobiDB-lite"/>
    </source>
</evidence>
<keyword evidence="2" id="KW-0805">Transcription regulation</keyword>
<keyword evidence="10" id="KW-1185">Reference proteome</keyword>
<proteinExistence type="predicted"/>
<evidence type="ECO:0000256" key="2">
    <source>
        <dbReference type="ARBA" id="ARBA00023015"/>
    </source>
</evidence>
<name>A0AAW1P4V1_9CHLO</name>
<evidence type="ECO:0000256" key="5">
    <source>
        <dbReference type="ARBA" id="ARBA00023242"/>
    </source>
</evidence>
<dbReference type="NCBIfam" id="TIGR01557">
    <property type="entry name" value="myb_SHAQKYF"/>
    <property type="match status" value="1"/>
</dbReference>
<dbReference type="InterPro" id="IPR001005">
    <property type="entry name" value="SANT/Myb"/>
</dbReference>
<organism evidence="9 10">
    <name type="scientific">Symbiochloris irregularis</name>
    <dbReference type="NCBI Taxonomy" id="706552"/>
    <lineage>
        <taxon>Eukaryota</taxon>
        <taxon>Viridiplantae</taxon>
        <taxon>Chlorophyta</taxon>
        <taxon>core chlorophytes</taxon>
        <taxon>Trebouxiophyceae</taxon>
        <taxon>Trebouxiales</taxon>
        <taxon>Trebouxiaceae</taxon>
        <taxon>Symbiochloris</taxon>
    </lineage>
</organism>
<reference evidence="9 10" key="1">
    <citation type="journal article" date="2024" name="Nat. Commun.">
        <title>Phylogenomics reveals the evolutionary origins of lichenization in chlorophyte algae.</title>
        <authorList>
            <person name="Puginier C."/>
            <person name="Libourel C."/>
            <person name="Otte J."/>
            <person name="Skaloud P."/>
            <person name="Haon M."/>
            <person name="Grisel S."/>
            <person name="Petersen M."/>
            <person name="Berrin J.G."/>
            <person name="Delaux P.M."/>
            <person name="Dal Grande F."/>
            <person name="Keller J."/>
        </authorList>
    </citation>
    <scope>NUCLEOTIDE SEQUENCE [LARGE SCALE GENOMIC DNA]</scope>
    <source>
        <strain evidence="9 10">SAG 2036</strain>
    </source>
</reference>
<dbReference type="InterPro" id="IPR052245">
    <property type="entry name" value="Plant_Stress_Dev_TF"/>
</dbReference>
<evidence type="ECO:0000256" key="4">
    <source>
        <dbReference type="ARBA" id="ARBA00023163"/>
    </source>
</evidence>
<evidence type="ECO:0000313" key="10">
    <source>
        <dbReference type="Proteomes" id="UP001465755"/>
    </source>
</evidence>
<evidence type="ECO:0000313" key="9">
    <source>
        <dbReference type="EMBL" id="KAK9805038.1"/>
    </source>
</evidence>
<sequence length="466" mass="49419">MTPLHGNNDAGGEADTEREHPAWNSVAVSKPRTKERKRGISWTETEHKQFLTGLQQLGKGDWRGISQHYVKTRTPTQVASHAQKHFIRRLNAQSHKRRSSLFDMETDSEVANQATSNPPSQRNSLEQAEYTASQGPSWRPSTQANIAPPNHSRPAPSPPQPIPEAAGPDMNDYRHMMQMHAAAAAGYTLGNQYAGAVMPAHDSPGGSGMGMMHPTTCGTTQQQMAAWYAAASAASMAAQAALANHPADMGSRQSPPSYQSGPPFPYSYIPPTNGTMQRPHTTGFNPPYGEQQQSSFNSRHQQGNVSLSETSAIAAAAAAAAMQLDCTSGSRAWGRDQSYDSVSHITPAMPCDASLGLGGSRQDDSAMDASSSAEDSIYRDAETSSAKARPLIKPKATLAQASSATQAGFGCEPLFRSLATISKAGSAATTSDGSGKSTVTLFDTLALQHPARKSVTPDATQLSQAV</sequence>
<keyword evidence="4" id="KW-0804">Transcription</keyword>
<dbReference type="PANTHER" id="PTHR44191">
    <property type="entry name" value="TRANSCRIPTION FACTOR KUA1"/>
    <property type="match status" value="1"/>
</dbReference>
<dbReference type="SUPFAM" id="SSF46689">
    <property type="entry name" value="Homeodomain-like"/>
    <property type="match status" value="1"/>
</dbReference>
<dbReference type="SMART" id="SM00717">
    <property type="entry name" value="SANT"/>
    <property type="match status" value="1"/>
</dbReference>
<dbReference type="PROSITE" id="PS51294">
    <property type="entry name" value="HTH_MYB"/>
    <property type="match status" value="1"/>
</dbReference>
<dbReference type="GO" id="GO:0006355">
    <property type="term" value="P:regulation of DNA-templated transcription"/>
    <property type="evidence" value="ECO:0007669"/>
    <property type="project" value="UniProtKB-ARBA"/>
</dbReference>
<keyword evidence="5" id="KW-0539">Nucleus</keyword>
<dbReference type="AlphaFoldDB" id="A0AAW1P4V1"/>
<accession>A0AAW1P4V1</accession>
<dbReference type="GO" id="GO:0003677">
    <property type="term" value="F:DNA binding"/>
    <property type="evidence" value="ECO:0007669"/>
    <property type="project" value="UniProtKB-KW"/>
</dbReference>
<evidence type="ECO:0000256" key="3">
    <source>
        <dbReference type="ARBA" id="ARBA00023125"/>
    </source>
</evidence>
<feature type="region of interest" description="Disordered" evidence="6">
    <location>
        <begin position="353"/>
        <end position="386"/>
    </location>
</feature>
<dbReference type="CDD" id="cd00167">
    <property type="entry name" value="SANT"/>
    <property type="match status" value="1"/>
</dbReference>
<gene>
    <name evidence="9" type="ORF">WJX73_005510</name>
</gene>
<evidence type="ECO:0000259" key="8">
    <source>
        <dbReference type="PROSITE" id="PS51294"/>
    </source>
</evidence>
<dbReference type="InterPro" id="IPR006447">
    <property type="entry name" value="Myb_dom_plants"/>
</dbReference>
<dbReference type="Gene3D" id="1.10.10.60">
    <property type="entry name" value="Homeodomain-like"/>
    <property type="match status" value="1"/>
</dbReference>
<evidence type="ECO:0000259" key="7">
    <source>
        <dbReference type="PROSITE" id="PS50090"/>
    </source>
</evidence>
<protein>
    <submittedName>
        <fullName evidence="9">Uncharacterized protein</fullName>
    </submittedName>
</protein>
<dbReference type="Pfam" id="PF00249">
    <property type="entry name" value="Myb_DNA-binding"/>
    <property type="match status" value="1"/>
</dbReference>
<dbReference type="GO" id="GO:0009739">
    <property type="term" value="P:response to gibberellin"/>
    <property type="evidence" value="ECO:0007669"/>
    <property type="project" value="TreeGrafter"/>
</dbReference>
<evidence type="ECO:0000256" key="1">
    <source>
        <dbReference type="ARBA" id="ARBA00004123"/>
    </source>
</evidence>
<dbReference type="Proteomes" id="UP001465755">
    <property type="component" value="Unassembled WGS sequence"/>
</dbReference>
<feature type="domain" description="Myb-like" evidence="7">
    <location>
        <begin position="34"/>
        <end position="86"/>
    </location>
</feature>
<comment type="caution">
    <text evidence="9">The sequence shown here is derived from an EMBL/GenBank/DDBJ whole genome shotgun (WGS) entry which is preliminary data.</text>
</comment>
<dbReference type="GO" id="GO:0005634">
    <property type="term" value="C:nucleus"/>
    <property type="evidence" value="ECO:0007669"/>
    <property type="project" value="UniProtKB-SubCell"/>
</dbReference>
<feature type="region of interest" description="Disordered" evidence="6">
    <location>
        <begin position="105"/>
        <end position="170"/>
    </location>
</feature>